<organism evidence="2 3">
    <name type="scientific">Marinobacter subterrani</name>
    <dbReference type="NCBI Taxonomy" id="1658765"/>
    <lineage>
        <taxon>Bacteria</taxon>
        <taxon>Pseudomonadati</taxon>
        <taxon>Pseudomonadota</taxon>
        <taxon>Gammaproteobacteria</taxon>
        <taxon>Pseudomonadales</taxon>
        <taxon>Marinobacteraceae</taxon>
        <taxon>Marinobacter</taxon>
    </lineage>
</organism>
<dbReference type="RefSeq" id="WP_156182696.1">
    <property type="nucleotide sequence ID" value="NZ_LFBU01000001.1"/>
</dbReference>
<name>A0A0J7J7V6_9GAMM</name>
<protein>
    <submittedName>
        <fullName evidence="2">Uncharacterized protein</fullName>
    </submittedName>
</protein>
<keyword evidence="3" id="KW-1185">Reference proteome</keyword>
<proteinExistence type="predicted"/>
<dbReference type="EMBL" id="LFBU01000001">
    <property type="protein sequence ID" value="KMQ74039.1"/>
    <property type="molecule type" value="Genomic_DNA"/>
</dbReference>
<sequence>MSDDVEKEIKEIFEKSRRKKGEKERPVGIAVGDITGNSGTVVIGGNINQGRREEDRPDADESSHGRRASDHKLHRELRQLRQQVGTLVDLVDRLQKKQAECLVTTCKNSVGKTGVKRDVKVPFPVRHSVRKLCDATPENCPIYLTRRRSKSATSNRSESPVIAGSVPSLPRLFIGSPAFPILSVPSHQSREFTAGAGGLVG</sequence>
<comment type="caution">
    <text evidence="2">The sequence shown here is derived from an EMBL/GenBank/DDBJ whole genome shotgun (WGS) entry which is preliminary data.</text>
</comment>
<feature type="compositionally biased region" description="Basic and acidic residues" evidence="1">
    <location>
        <begin position="7"/>
        <end position="26"/>
    </location>
</feature>
<gene>
    <name evidence="2" type="ORF">Msub_10210</name>
</gene>
<evidence type="ECO:0000256" key="1">
    <source>
        <dbReference type="SAM" id="MobiDB-lite"/>
    </source>
</evidence>
<reference evidence="2 3" key="1">
    <citation type="submission" date="2015-06" db="EMBL/GenBank/DDBJ databases">
        <title>Marinobacter subterrani, a genetically tractable neutrophilic iron-oxidizing strain isolated from the Soudan Iron Mine.</title>
        <authorList>
            <person name="Bonis B.M."/>
            <person name="Gralnick J.A."/>
        </authorList>
    </citation>
    <scope>NUCLEOTIDE SEQUENCE [LARGE SCALE GENOMIC DNA]</scope>
    <source>
        <strain evidence="2 3">JG233</strain>
    </source>
</reference>
<dbReference type="STRING" id="1658765.Msub_10210"/>
<dbReference type="Proteomes" id="UP000036102">
    <property type="component" value="Unassembled WGS sequence"/>
</dbReference>
<feature type="compositionally biased region" description="Basic and acidic residues" evidence="1">
    <location>
        <begin position="50"/>
        <end position="74"/>
    </location>
</feature>
<evidence type="ECO:0000313" key="3">
    <source>
        <dbReference type="Proteomes" id="UP000036102"/>
    </source>
</evidence>
<evidence type="ECO:0000313" key="2">
    <source>
        <dbReference type="EMBL" id="KMQ74039.1"/>
    </source>
</evidence>
<dbReference type="AlphaFoldDB" id="A0A0J7J7V6"/>
<feature type="region of interest" description="Disordered" evidence="1">
    <location>
        <begin position="1"/>
        <end position="74"/>
    </location>
</feature>
<accession>A0A0J7J7V6</accession>